<evidence type="ECO:0000313" key="3">
    <source>
        <dbReference type="Proteomes" id="UP001275084"/>
    </source>
</evidence>
<reference evidence="2" key="1">
    <citation type="journal article" date="2023" name="Mol. Phylogenet. Evol.">
        <title>Genome-scale phylogeny and comparative genomics of the fungal order Sordariales.</title>
        <authorList>
            <person name="Hensen N."/>
            <person name="Bonometti L."/>
            <person name="Westerberg I."/>
            <person name="Brannstrom I.O."/>
            <person name="Guillou S."/>
            <person name="Cros-Aarteil S."/>
            <person name="Calhoun S."/>
            <person name="Haridas S."/>
            <person name="Kuo A."/>
            <person name="Mondo S."/>
            <person name="Pangilinan J."/>
            <person name="Riley R."/>
            <person name="LaButti K."/>
            <person name="Andreopoulos B."/>
            <person name="Lipzen A."/>
            <person name="Chen C."/>
            <person name="Yan M."/>
            <person name="Daum C."/>
            <person name="Ng V."/>
            <person name="Clum A."/>
            <person name="Steindorff A."/>
            <person name="Ohm R.A."/>
            <person name="Martin F."/>
            <person name="Silar P."/>
            <person name="Natvig D.O."/>
            <person name="Lalanne C."/>
            <person name="Gautier V."/>
            <person name="Ament-Velasquez S.L."/>
            <person name="Kruys A."/>
            <person name="Hutchinson M.I."/>
            <person name="Powell A.J."/>
            <person name="Barry K."/>
            <person name="Miller A.N."/>
            <person name="Grigoriev I.V."/>
            <person name="Debuchy R."/>
            <person name="Gladieux P."/>
            <person name="Hiltunen Thoren M."/>
            <person name="Johannesson H."/>
        </authorList>
    </citation>
    <scope>NUCLEOTIDE SEQUENCE</scope>
    <source>
        <strain evidence="2">CBS 955.72</strain>
    </source>
</reference>
<proteinExistence type="predicted"/>
<dbReference type="AlphaFoldDB" id="A0AAJ0HNX8"/>
<evidence type="ECO:0000259" key="1">
    <source>
        <dbReference type="Pfam" id="PF12776"/>
    </source>
</evidence>
<dbReference type="Pfam" id="PF12776">
    <property type="entry name" value="Myb_DNA-bind_3"/>
    <property type="match status" value="1"/>
</dbReference>
<sequence>MPWTAGTISSKYDTERGRYRLWKTLLEYSGVAYDEELNLPTASESVWETFMPGITPRHGLQSGFEQNLSAI</sequence>
<dbReference type="Proteomes" id="UP001275084">
    <property type="component" value="Unassembled WGS sequence"/>
</dbReference>
<name>A0AAJ0HNX8_9PEZI</name>
<dbReference type="EMBL" id="JAUIQD010000003">
    <property type="protein sequence ID" value="KAK3358069.1"/>
    <property type="molecule type" value="Genomic_DNA"/>
</dbReference>
<organism evidence="2 3">
    <name type="scientific">Lasiosphaeria hispida</name>
    <dbReference type="NCBI Taxonomy" id="260671"/>
    <lineage>
        <taxon>Eukaryota</taxon>
        <taxon>Fungi</taxon>
        <taxon>Dikarya</taxon>
        <taxon>Ascomycota</taxon>
        <taxon>Pezizomycotina</taxon>
        <taxon>Sordariomycetes</taxon>
        <taxon>Sordariomycetidae</taxon>
        <taxon>Sordariales</taxon>
        <taxon>Lasiosphaeriaceae</taxon>
        <taxon>Lasiosphaeria</taxon>
    </lineage>
</organism>
<evidence type="ECO:0000313" key="2">
    <source>
        <dbReference type="EMBL" id="KAK3358069.1"/>
    </source>
</evidence>
<dbReference type="InterPro" id="IPR024752">
    <property type="entry name" value="Myb/SANT-like_dom"/>
</dbReference>
<protein>
    <recommendedName>
        <fullName evidence="1">Myb/SANT-like domain-containing protein</fullName>
    </recommendedName>
</protein>
<accession>A0AAJ0HNX8</accession>
<reference evidence="2" key="2">
    <citation type="submission" date="2023-06" db="EMBL/GenBank/DDBJ databases">
        <authorList>
            <consortium name="Lawrence Berkeley National Laboratory"/>
            <person name="Haridas S."/>
            <person name="Hensen N."/>
            <person name="Bonometti L."/>
            <person name="Westerberg I."/>
            <person name="Brannstrom I.O."/>
            <person name="Guillou S."/>
            <person name="Cros-Aarteil S."/>
            <person name="Calhoun S."/>
            <person name="Kuo A."/>
            <person name="Mondo S."/>
            <person name="Pangilinan J."/>
            <person name="Riley R."/>
            <person name="Labutti K."/>
            <person name="Andreopoulos B."/>
            <person name="Lipzen A."/>
            <person name="Chen C."/>
            <person name="Yanf M."/>
            <person name="Daum C."/>
            <person name="Ng V."/>
            <person name="Clum A."/>
            <person name="Steindorff A."/>
            <person name="Ohm R."/>
            <person name="Martin F."/>
            <person name="Silar P."/>
            <person name="Natvig D."/>
            <person name="Lalanne C."/>
            <person name="Gautier V."/>
            <person name="Ament-Velasquez S.L."/>
            <person name="Kruys A."/>
            <person name="Hutchinson M.I."/>
            <person name="Powell A.J."/>
            <person name="Barry K."/>
            <person name="Miller A.N."/>
            <person name="Grigoriev I.V."/>
            <person name="Debuchy R."/>
            <person name="Gladieux P."/>
            <person name="Thoren M.H."/>
            <person name="Johannesson H."/>
        </authorList>
    </citation>
    <scope>NUCLEOTIDE SEQUENCE</scope>
    <source>
        <strain evidence="2">CBS 955.72</strain>
    </source>
</reference>
<comment type="caution">
    <text evidence="2">The sequence shown here is derived from an EMBL/GenBank/DDBJ whole genome shotgun (WGS) entry which is preliminary data.</text>
</comment>
<keyword evidence="3" id="KW-1185">Reference proteome</keyword>
<gene>
    <name evidence="2" type="ORF">B0T25DRAFT_540881</name>
</gene>
<feature type="domain" description="Myb/SANT-like" evidence="1">
    <location>
        <begin position="5"/>
        <end position="49"/>
    </location>
</feature>